<dbReference type="HOGENOM" id="CLU_053460_0_0_1"/>
<dbReference type="VEuPathDB" id="FungiDB:RhiirFUN_003229"/>
<feature type="non-terminal residue" evidence="1">
    <location>
        <position position="323"/>
    </location>
</feature>
<accession>U9ST92</accession>
<dbReference type="AlphaFoldDB" id="U9ST92"/>
<organism evidence="1">
    <name type="scientific">Rhizophagus irregularis (strain DAOM 181602 / DAOM 197198 / MUCL 43194)</name>
    <name type="common">Arbuscular mycorrhizal fungus</name>
    <name type="synonym">Glomus intraradices</name>
    <dbReference type="NCBI Taxonomy" id="747089"/>
    <lineage>
        <taxon>Eukaryota</taxon>
        <taxon>Fungi</taxon>
        <taxon>Fungi incertae sedis</taxon>
        <taxon>Mucoromycota</taxon>
        <taxon>Glomeromycotina</taxon>
        <taxon>Glomeromycetes</taxon>
        <taxon>Glomerales</taxon>
        <taxon>Glomeraceae</taxon>
        <taxon>Rhizophagus</taxon>
    </lineage>
</organism>
<gene>
    <name evidence="1" type="ORF">GLOINDRAFT_10645</name>
</gene>
<evidence type="ECO:0000313" key="1">
    <source>
        <dbReference type="EMBL" id="ERZ98331.1"/>
    </source>
</evidence>
<name>U9ST92_RHIID</name>
<reference evidence="1" key="1">
    <citation type="submission" date="2013-07" db="EMBL/GenBank/DDBJ databases">
        <title>The genome of an arbuscular mycorrhizal fungus provides insights into the evolution of the oldest plant symbiosis.</title>
        <authorList>
            <consortium name="DOE Joint Genome Institute"/>
            <person name="Tisserant E."/>
            <person name="Malbreil M."/>
            <person name="Kuo A."/>
            <person name="Kohler A."/>
            <person name="Symeonidi A."/>
            <person name="Balestrini R."/>
            <person name="Charron P."/>
            <person name="Duensing N."/>
            <person name="Frei-dit-Frey N."/>
            <person name="Gianinazzi-Pearson V."/>
            <person name="Gilbert B."/>
            <person name="Handa Y."/>
            <person name="Hijri M."/>
            <person name="Kaul R."/>
            <person name="Kawaguchi M."/>
            <person name="Krajinski F."/>
            <person name="Lammers P."/>
            <person name="Lapierre D."/>
            <person name="Masclaux F.G."/>
            <person name="Murat C."/>
            <person name="Morin E."/>
            <person name="Ndikumana S."/>
            <person name="Pagni M."/>
            <person name="Petitpierre D."/>
            <person name="Requena N."/>
            <person name="Rosikiewicz P."/>
            <person name="Riley R."/>
            <person name="Saito K."/>
            <person name="San Clemente H."/>
            <person name="Shapiro H."/>
            <person name="van Tuinen D."/>
            <person name="Becard G."/>
            <person name="Bonfante P."/>
            <person name="Paszkowski U."/>
            <person name="Shachar-Hill Y."/>
            <person name="Young J.P."/>
            <person name="Sanders I.R."/>
            <person name="Henrissat B."/>
            <person name="Rensing S.A."/>
            <person name="Grigoriev I.V."/>
            <person name="Corradi N."/>
            <person name="Roux C."/>
            <person name="Martin F."/>
        </authorList>
    </citation>
    <scope>NUCLEOTIDE SEQUENCE</scope>
    <source>
        <strain evidence="1">DAOM 197198</strain>
    </source>
</reference>
<dbReference type="EMBL" id="KI298851">
    <property type="protein sequence ID" value="ERZ98331.1"/>
    <property type="molecule type" value="Genomic_DNA"/>
</dbReference>
<protein>
    <submittedName>
        <fullName evidence="1">Uncharacterized protein</fullName>
    </submittedName>
</protein>
<sequence length="323" mass="37849">MGFFVVCVLKEAKTIVSDKIVKVLLTDCCQFHNVFNIATNNQFENLGGIQVFLRKPPEKWVYVEEGLQGDISMLFELNFTHIKFILEATETTVQKRPNAFDLIMNISQRICLPEQKKEDTRKDLLYNNIIKLFQSKMVGWRNETQNTFGKSFVERLTAALWYIDPHRTKFAERSLLLGELFNELDQYQKDQNYNLYYFTGKHAKYNLEHDKLEKLASSLELSAAQPWAASEIWENIIEEVFIFTSSMRKYANNLEQINKSMKQIHLSNTPARQPANDLKVYTVDSCQKIYAQYQQLQNHLSNMANYTEINLDSFLPEDAMQRY</sequence>
<proteinExistence type="predicted"/>